<evidence type="ECO:0000256" key="5">
    <source>
        <dbReference type="ARBA" id="ARBA00022679"/>
    </source>
</evidence>
<evidence type="ECO:0000313" key="13">
    <source>
        <dbReference type="Proteomes" id="UP000601041"/>
    </source>
</evidence>
<evidence type="ECO:0000256" key="8">
    <source>
        <dbReference type="ARBA" id="ARBA00022842"/>
    </source>
</evidence>
<dbReference type="InterPro" id="IPR024932">
    <property type="entry name" value="ApbE"/>
</dbReference>
<evidence type="ECO:0000256" key="1">
    <source>
        <dbReference type="ARBA" id="ARBA00001946"/>
    </source>
</evidence>
<dbReference type="Gene3D" id="3.10.520.10">
    <property type="entry name" value="ApbE-like domains"/>
    <property type="match status" value="1"/>
</dbReference>
<evidence type="ECO:0000256" key="11">
    <source>
        <dbReference type="PIRNR" id="PIRNR006268"/>
    </source>
</evidence>
<keyword evidence="13" id="KW-1185">Reference proteome</keyword>
<comment type="catalytic activity">
    <reaction evidence="10 11">
        <text>L-threonyl-[protein] + FAD = FMN-L-threonyl-[protein] + AMP + H(+)</text>
        <dbReference type="Rhea" id="RHEA:36847"/>
        <dbReference type="Rhea" id="RHEA-COMP:11060"/>
        <dbReference type="Rhea" id="RHEA-COMP:11061"/>
        <dbReference type="ChEBI" id="CHEBI:15378"/>
        <dbReference type="ChEBI" id="CHEBI:30013"/>
        <dbReference type="ChEBI" id="CHEBI:57692"/>
        <dbReference type="ChEBI" id="CHEBI:74257"/>
        <dbReference type="ChEBI" id="CHEBI:456215"/>
        <dbReference type="EC" id="2.7.1.180"/>
    </reaction>
</comment>
<keyword evidence="7 11" id="KW-0274">FAD</keyword>
<dbReference type="EC" id="2.7.1.180" evidence="2 11"/>
<gene>
    <name evidence="12" type="ORF">RHAB21_04389</name>
</gene>
<evidence type="ECO:0000256" key="9">
    <source>
        <dbReference type="ARBA" id="ARBA00031306"/>
    </source>
</evidence>
<dbReference type="PANTHER" id="PTHR30040">
    <property type="entry name" value="THIAMINE BIOSYNTHESIS LIPOPROTEIN APBE"/>
    <property type="match status" value="1"/>
</dbReference>
<comment type="similarity">
    <text evidence="11">Belongs to the ApbE family.</text>
</comment>
<evidence type="ECO:0000256" key="6">
    <source>
        <dbReference type="ARBA" id="ARBA00022723"/>
    </source>
</evidence>
<keyword evidence="6 11" id="KW-0479">Metal-binding</keyword>
<comment type="caution">
    <text evidence="12">The sequence shown here is derived from an EMBL/GenBank/DDBJ whole genome shotgun (WGS) entry which is preliminary data.</text>
</comment>
<dbReference type="SUPFAM" id="SSF143631">
    <property type="entry name" value="ApbE-like"/>
    <property type="match status" value="1"/>
</dbReference>
<proteinExistence type="inferred from homology"/>
<name>A0ABN7JWP0_9HYPH</name>
<dbReference type="Pfam" id="PF02424">
    <property type="entry name" value="ApbE"/>
    <property type="match status" value="1"/>
</dbReference>
<evidence type="ECO:0000256" key="4">
    <source>
        <dbReference type="ARBA" id="ARBA00022630"/>
    </source>
</evidence>
<evidence type="ECO:0000313" key="12">
    <source>
        <dbReference type="EMBL" id="CAD7052036.1"/>
    </source>
</evidence>
<evidence type="ECO:0000256" key="10">
    <source>
        <dbReference type="ARBA" id="ARBA00048540"/>
    </source>
</evidence>
<accession>A0ABN7JWP0</accession>
<reference evidence="12 13" key="1">
    <citation type="submission" date="2020-11" db="EMBL/GenBank/DDBJ databases">
        <authorList>
            <person name="Lassalle F."/>
        </authorList>
    </citation>
    <scope>NUCLEOTIDE SEQUENCE [LARGE SCALE GENOMIC DNA]</scope>
    <source>
        <strain evidence="12 13">AB21</strain>
    </source>
</reference>
<dbReference type="InterPro" id="IPR003374">
    <property type="entry name" value="ApbE-like_sf"/>
</dbReference>
<dbReference type="Proteomes" id="UP000601041">
    <property type="component" value="Unassembled WGS sequence"/>
</dbReference>
<protein>
    <recommendedName>
        <fullName evidence="3 11">FAD:protein FMN transferase</fullName>
        <ecNumber evidence="2 11">2.7.1.180</ecNumber>
    </recommendedName>
    <alternativeName>
        <fullName evidence="9 11">Flavin transferase</fullName>
    </alternativeName>
</protein>
<sequence length="333" mass="35811">MIMAKLISRRRMILVSAAACGLPLVDRTMAHAEAKPVIWKGQALGAVATLVLNHPDRAKAEQLIGQVVKEVARLEAIFSLYRPESELSQLNRLGALAMPSEELVALLEASRLVWQDTDGLFDPTIQPLWTLHARHFAQPDADATGPSAAQIKRARSLVGFEKVSFNRDRVAFAKPDMGLTLNGIAQGYIADRIVSLLREAGITSSLVDMGEISAIGRRDDGTPWQVGLADTPGGFTAGDMVIPLVDKALATSSPDGFRFDSAAKFGHILHPRATSVTPPCRRVTTICGNATTADGYSTAMTLMEPDHIRDLVAKRTGISVDLVTSAGEHMRLG</sequence>
<dbReference type="PIRSF" id="PIRSF006268">
    <property type="entry name" value="ApbE"/>
    <property type="match status" value="1"/>
</dbReference>
<evidence type="ECO:0000256" key="3">
    <source>
        <dbReference type="ARBA" id="ARBA00016337"/>
    </source>
</evidence>
<dbReference type="GO" id="GO:0016740">
    <property type="term" value="F:transferase activity"/>
    <property type="evidence" value="ECO:0007669"/>
    <property type="project" value="UniProtKB-KW"/>
</dbReference>
<evidence type="ECO:0000256" key="7">
    <source>
        <dbReference type="ARBA" id="ARBA00022827"/>
    </source>
</evidence>
<organism evidence="12 13">
    <name type="scientific">Pseudorhizobium halotolerans</name>
    <dbReference type="NCBI Taxonomy" id="1233081"/>
    <lineage>
        <taxon>Bacteria</taxon>
        <taxon>Pseudomonadati</taxon>
        <taxon>Pseudomonadota</taxon>
        <taxon>Alphaproteobacteria</taxon>
        <taxon>Hyphomicrobiales</taxon>
        <taxon>Rhizobiaceae</taxon>
        <taxon>Rhizobium/Agrobacterium group</taxon>
        <taxon>Pseudorhizobium</taxon>
    </lineage>
</organism>
<keyword evidence="8 11" id="KW-0460">Magnesium</keyword>
<dbReference type="PANTHER" id="PTHR30040:SF2">
    <property type="entry name" value="FAD:PROTEIN FMN TRANSFERASE"/>
    <property type="match status" value="1"/>
</dbReference>
<keyword evidence="5 11" id="KW-0808">Transferase</keyword>
<dbReference type="EMBL" id="CABFWE030000011">
    <property type="protein sequence ID" value="CAD7052036.1"/>
    <property type="molecule type" value="Genomic_DNA"/>
</dbReference>
<comment type="cofactor">
    <cofactor evidence="1">
        <name>Mg(2+)</name>
        <dbReference type="ChEBI" id="CHEBI:18420"/>
    </cofactor>
</comment>
<keyword evidence="4 11" id="KW-0285">Flavoprotein</keyword>
<evidence type="ECO:0000256" key="2">
    <source>
        <dbReference type="ARBA" id="ARBA00011955"/>
    </source>
</evidence>